<evidence type="ECO:0008006" key="3">
    <source>
        <dbReference type="Google" id="ProtNLM"/>
    </source>
</evidence>
<name>A0A1B7LJI1_9FIRM</name>
<gene>
    <name evidence="1" type="ORF">A6M21_02455</name>
</gene>
<protein>
    <recommendedName>
        <fullName evidence="3">DUF3842 domain-containing protein</fullName>
    </recommendedName>
</protein>
<dbReference type="EMBL" id="LYVF01000009">
    <property type="protein sequence ID" value="OAT86703.1"/>
    <property type="molecule type" value="Genomic_DNA"/>
</dbReference>
<accession>A0A1B7LJI1</accession>
<dbReference type="RefSeq" id="WP_066666020.1">
    <property type="nucleotide sequence ID" value="NZ_LYVF01000009.1"/>
</dbReference>
<dbReference type="Proteomes" id="UP000078532">
    <property type="component" value="Unassembled WGS sequence"/>
</dbReference>
<reference evidence="1 2" key="1">
    <citation type="submission" date="2016-04" db="EMBL/GenBank/DDBJ databases">
        <authorList>
            <person name="Evans L.H."/>
            <person name="Alamgir A."/>
            <person name="Owens N."/>
            <person name="Weber N.D."/>
            <person name="Virtaneva K."/>
            <person name="Barbian K."/>
            <person name="Babar A."/>
            <person name="Rosenke K."/>
        </authorList>
    </citation>
    <scope>NUCLEOTIDE SEQUENCE [LARGE SCALE GENOMIC DNA]</scope>
    <source>
        <strain evidence="1 2">LMa1</strain>
    </source>
</reference>
<evidence type="ECO:0000313" key="1">
    <source>
        <dbReference type="EMBL" id="OAT86703.1"/>
    </source>
</evidence>
<dbReference type="STRING" id="1838280.A6M21_02455"/>
<comment type="caution">
    <text evidence="1">The sequence shown here is derived from an EMBL/GenBank/DDBJ whole genome shotgun (WGS) entry which is preliminary data.</text>
</comment>
<dbReference type="InterPro" id="IPR024208">
    <property type="entry name" value="DUF3842"/>
</dbReference>
<keyword evidence="2" id="KW-1185">Reference proteome</keyword>
<sequence length="144" mass="15081">MRIAVVDGQGGGIGKHIMEKLRRELPDEVEFLALGTNALATSVMLRAGANEGATGENAVIFNARRVDLITGPVSILFPNAMLGELTPAMAAALGGSPAPKVLLPIVRGDVELVGMRAEPLPHLIDELVLRVKEYVRRGGGHAAG</sequence>
<dbReference type="AlphaFoldDB" id="A0A1B7LJI1"/>
<evidence type="ECO:0000313" key="2">
    <source>
        <dbReference type="Proteomes" id="UP000078532"/>
    </source>
</evidence>
<proteinExistence type="predicted"/>
<dbReference type="OrthoDB" id="9797117at2"/>
<dbReference type="Pfam" id="PF12953">
    <property type="entry name" value="DUF3842"/>
    <property type="match status" value="1"/>
</dbReference>
<organism evidence="1 2">
    <name type="scientific">Desulfotomaculum copahuensis</name>
    <dbReference type="NCBI Taxonomy" id="1838280"/>
    <lineage>
        <taxon>Bacteria</taxon>
        <taxon>Bacillati</taxon>
        <taxon>Bacillota</taxon>
        <taxon>Clostridia</taxon>
        <taxon>Eubacteriales</taxon>
        <taxon>Desulfotomaculaceae</taxon>
        <taxon>Desulfotomaculum</taxon>
    </lineage>
</organism>